<accession>A0A917M131</accession>
<evidence type="ECO:0000313" key="2">
    <source>
        <dbReference type="EMBL" id="GGG69861.1"/>
    </source>
</evidence>
<keyword evidence="1" id="KW-0472">Membrane</keyword>
<evidence type="ECO:0000256" key="1">
    <source>
        <dbReference type="SAM" id="Phobius"/>
    </source>
</evidence>
<reference evidence="2" key="1">
    <citation type="journal article" date="2014" name="Int. J. Syst. Evol. Microbiol.">
        <title>Complete genome sequence of Corynebacterium casei LMG S-19264T (=DSM 44701T), isolated from a smear-ripened cheese.</title>
        <authorList>
            <consortium name="US DOE Joint Genome Institute (JGI-PGF)"/>
            <person name="Walter F."/>
            <person name="Albersmeier A."/>
            <person name="Kalinowski J."/>
            <person name="Ruckert C."/>
        </authorList>
    </citation>
    <scope>NUCLEOTIDE SEQUENCE</scope>
    <source>
        <strain evidence="2">CGMCC 1.12754</strain>
    </source>
</reference>
<feature type="transmembrane region" description="Helical" evidence="1">
    <location>
        <begin position="40"/>
        <end position="61"/>
    </location>
</feature>
<dbReference type="InterPro" id="IPR016945">
    <property type="entry name" value="UCP030092"/>
</dbReference>
<feature type="transmembrane region" description="Helical" evidence="1">
    <location>
        <begin position="6"/>
        <end position="28"/>
    </location>
</feature>
<keyword evidence="3" id="KW-1185">Reference proteome</keyword>
<sequence>MFDIIIYFIALLITVPLAATWIVYKIALKIHKQRWRAIHTAVNWTTCLYIFAVIALLTIVFEKQLAAFVLIVLLSFFTCIIIIQWKLKTEVVFSKAFKGFWRFSFLFFSFCYVCLVCIGLVQEILS</sequence>
<dbReference type="AlphaFoldDB" id="A0A917M131"/>
<dbReference type="EMBL" id="BMFR01000003">
    <property type="protein sequence ID" value="GGG69861.1"/>
    <property type="molecule type" value="Genomic_DNA"/>
</dbReference>
<keyword evidence="1" id="KW-1133">Transmembrane helix</keyword>
<evidence type="ECO:0000313" key="3">
    <source>
        <dbReference type="Proteomes" id="UP000622860"/>
    </source>
</evidence>
<feature type="transmembrane region" description="Helical" evidence="1">
    <location>
        <begin position="67"/>
        <end position="87"/>
    </location>
</feature>
<protein>
    <recommendedName>
        <fullName evidence="4">DUF3397 domain-containing protein</fullName>
    </recommendedName>
</protein>
<dbReference type="InterPro" id="IPR024515">
    <property type="entry name" value="DUF3397"/>
</dbReference>
<proteinExistence type="predicted"/>
<dbReference type="Pfam" id="PF11877">
    <property type="entry name" value="DUF3397"/>
    <property type="match status" value="1"/>
</dbReference>
<keyword evidence="1" id="KW-0812">Transmembrane</keyword>
<gene>
    <name evidence="2" type="ORF">GCM10011398_12340</name>
</gene>
<dbReference type="RefSeq" id="WP_188454493.1">
    <property type="nucleotide sequence ID" value="NZ_BMFR01000003.1"/>
</dbReference>
<feature type="transmembrane region" description="Helical" evidence="1">
    <location>
        <begin position="99"/>
        <end position="121"/>
    </location>
</feature>
<dbReference type="PIRSF" id="PIRSF030092">
    <property type="entry name" value="UCP030092"/>
    <property type="match status" value="1"/>
</dbReference>
<dbReference type="Proteomes" id="UP000622860">
    <property type="component" value="Unassembled WGS sequence"/>
</dbReference>
<comment type="caution">
    <text evidence="2">The sequence shown here is derived from an EMBL/GenBank/DDBJ whole genome shotgun (WGS) entry which is preliminary data.</text>
</comment>
<name>A0A917M131_9BACI</name>
<evidence type="ECO:0008006" key="4">
    <source>
        <dbReference type="Google" id="ProtNLM"/>
    </source>
</evidence>
<organism evidence="2 3">
    <name type="scientific">Virgibacillus oceani</name>
    <dbReference type="NCBI Taxonomy" id="1479511"/>
    <lineage>
        <taxon>Bacteria</taxon>
        <taxon>Bacillati</taxon>
        <taxon>Bacillota</taxon>
        <taxon>Bacilli</taxon>
        <taxon>Bacillales</taxon>
        <taxon>Bacillaceae</taxon>
        <taxon>Virgibacillus</taxon>
    </lineage>
</organism>
<reference evidence="2" key="2">
    <citation type="submission" date="2020-09" db="EMBL/GenBank/DDBJ databases">
        <authorList>
            <person name="Sun Q."/>
            <person name="Zhou Y."/>
        </authorList>
    </citation>
    <scope>NUCLEOTIDE SEQUENCE</scope>
    <source>
        <strain evidence="2">CGMCC 1.12754</strain>
    </source>
</reference>